<feature type="non-terminal residue" evidence="17">
    <location>
        <position position="1"/>
    </location>
</feature>
<dbReference type="Proteomes" id="UP001239994">
    <property type="component" value="Unassembled WGS sequence"/>
</dbReference>
<evidence type="ECO:0000256" key="1">
    <source>
        <dbReference type="ARBA" id="ARBA00001946"/>
    </source>
</evidence>
<dbReference type="InterPro" id="IPR008271">
    <property type="entry name" value="Ser/Thr_kinase_AS"/>
</dbReference>
<dbReference type="PROSITE" id="PS50011">
    <property type="entry name" value="PROTEIN_KINASE_DOM"/>
    <property type="match status" value="1"/>
</dbReference>
<comment type="catalytic activity">
    <reaction evidence="12">
        <text>L-threonyl-[protein] + ATP = O-phospho-L-threonyl-[protein] + ADP + H(+)</text>
        <dbReference type="Rhea" id="RHEA:46608"/>
        <dbReference type="Rhea" id="RHEA-COMP:11060"/>
        <dbReference type="Rhea" id="RHEA-COMP:11605"/>
        <dbReference type="ChEBI" id="CHEBI:15378"/>
        <dbReference type="ChEBI" id="CHEBI:30013"/>
        <dbReference type="ChEBI" id="CHEBI:30616"/>
        <dbReference type="ChEBI" id="CHEBI:61977"/>
        <dbReference type="ChEBI" id="CHEBI:456216"/>
        <dbReference type="EC" id="2.7.11.25"/>
    </reaction>
</comment>
<evidence type="ECO:0000313" key="17">
    <source>
        <dbReference type="EMBL" id="KAK1806507.1"/>
    </source>
</evidence>
<dbReference type="GO" id="GO:0033554">
    <property type="term" value="P:cellular response to stress"/>
    <property type="evidence" value="ECO:0007669"/>
    <property type="project" value="TreeGrafter"/>
</dbReference>
<feature type="region of interest" description="Disordered" evidence="15">
    <location>
        <begin position="1177"/>
        <end position="1208"/>
    </location>
</feature>
<dbReference type="InterPro" id="IPR046873">
    <property type="entry name" value="HisK-N-like"/>
</dbReference>
<dbReference type="Pfam" id="PF19039">
    <property type="entry name" value="ASK_PH"/>
    <property type="match status" value="1"/>
</dbReference>
<dbReference type="PANTHER" id="PTHR11584">
    <property type="entry name" value="SERINE/THREONINE PROTEIN KINASE"/>
    <property type="match status" value="1"/>
</dbReference>
<dbReference type="GO" id="GO:0005524">
    <property type="term" value="F:ATP binding"/>
    <property type="evidence" value="ECO:0007669"/>
    <property type="project" value="UniProtKB-UniRule"/>
</dbReference>
<evidence type="ECO:0000256" key="15">
    <source>
        <dbReference type="SAM" id="MobiDB-lite"/>
    </source>
</evidence>
<dbReference type="InterPro" id="IPR046872">
    <property type="entry name" value="DRHyd-ASK"/>
</dbReference>
<evidence type="ECO:0000256" key="11">
    <source>
        <dbReference type="ARBA" id="ARBA00023054"/>
    </source>
</evidence>
<comment type="cofactor">
    <cofactor evidence="1">
        <name>Mg(2+)</name>
        <dbReference type="ChEBI" id="CHEBI:18420"/>
    </cofactor>
</comment>
<evidence type="ECO:0000256" key="8">
    <source>
        <dbReference type="ARBA" id="ARBA00022777"/>
    </source>
</evidence>
<evidence type="ECO:0000256" key="4">
    <source>
        <dbReference type="ARBA" id="ARBA00022527"/>
    </source>
</evidence>
<dbReference type="EMBL" id="JAROKS010000001">
    <property type="protein sequence ID" value="KAK1806507.1"/>
    <property type="molecule type" value="Genomic_DNA"/>
</dbReference>
<comment type="catalytic activity">
    <reaction evidence="13">
        <text>L-seryl-[protein] + ATP = O-phospho-L-seryl-[protein] + ADP + H(+)</text>
        <dbReference type="Rhea" id="RHEA:17989"/>
        <dbReference type="Rhea" id="RHEA-COMP:9863"/>
        <dbReference type="Rhea" id="RHEA-COMP:11604"/>
        <dbReference type="ChEBI" id="CHEBI:15378"/>
        <dbReference type="ChEBI" id="CHEBI:29999"/>
        <dbReference type="ChEBI" id="CHEBI:30616"/>
        <dbReference type="ChEBI" id="CHEBI:83421"/>
        <dbReference type="ChEBI" id="CHEBI:456216"/>
        <dbReference type="EC" id="2.7.11.25"/>
    </reaction>
</comment>
<comment type="caution">
    <text evidence="17">The sequence shown here is derived from an EMBL/GenBank/DDBJ whole genome shotgun (WGS) entry which is preliminary data.</text>
</comment>
<dbReference type="CDD" id="cd06624">
    <property type="entry name" value="STKc_ASK"/>
    <property type="match status" value="1"/>
</dbReference>
<keyword evidence="11" id="KW-0175">Coiled coil</keyword>
<keyword evidence="9 14" id="KW-0067">ATP-binding</keyword>
<feature type="compositionally biased region" description="Basic and acidic residues" evidence="15">
    <location>
        <begin position="1447"/>
        <end position="1463"/>
    </location>
</feature>
<evidence type="ECO:0000313" key="18">
    <source>
        <dbReference type="Proteomes" id="UP001239994"/>
    </source>
</evidence>
<comment type="similarity">
    <text evidence="2">Belongs to the protein kinase superfamily. STE Ser/Thr protein kinase family. MAP kinase kinase kinase subfamily.</text>
</comment>
<feature type="binding site" evidence="14">
    <location>
        <position position="712"/>
    </location>
    <ligand>
        <name>ATP</name>
        <dbReference type="ChEBI" id="CHEBI:30616"/>
    </ligand>
</feature>
<keyword evidence="10" id="KW-0460">Magnesium</keyword>
<dbReference type="GO" id="GO:0046872">
    <property type="term" value="F:metal ion binding"/>
    <property type="evidence" value="ECO:0007669"/>
    <property type="project" value="UniProtKB-KW"/>
</dbReference>
<evidence type="ECO:0000256" key="14">
    <source>
        <dbReference type="PROSITE-ProRule" id="PRU10141"/>
    </source>
</evidence>
<evidence type="ECO:0000256" key="7">
    <source>
        <dbReference type="ARBA" id="ARBA00022741"/>
    </source>
</evidence>
<proteinExistence type="inferred from homology"/>
<dbReference type="Pfam" id="PF20309">
    <property type="entry name" value="DRHyd-ASK"/>
    <property type="match status" value="1"/>
</dbReference>
<dbReference type="GO" id="GO:0004709">
    <property type="term" value="F:MAP kinase kinase kinase activity"/>
    <property type="evidence" value="ECO:0007669"/>
    <property type="project" value="UniProtKB-EC"/>
</dbReference>
<dbReference type="InterPro" id="IPR025136">
    <property type="entry name" value="MAP3K_TRAF-bd"/>
</dbReference>
<evidence type="ECO:0000256" key="13">
    <source>
        <dbReference type="ARBA" id="ARBA00048329"/>
    </source>
</evidence>
<dbReference type="InterPro" id="IPR017441">
    <property type="entry name" value="Protein_kinase_ATP_BS"/>
</dbReference>
<accession>A0AAD9E983</accession>
<evidence type="ECO:0000259" key="16">
    <source>
        <dbReference type="PROSITE" id="PS50011"/>
    </source>
</evidence>
<evidence type="ECO:0000256" key="2">
    <source>
        <dbReference type="ARBA" id="ARBA00006529"/>
    </source>
</evidence>
<dbReference type="Pfam" id="PF13281">
    <property type="entry name" value="MAP3K_TRAF_bd"/>
    <property type="match status" value="1"/>
</dbReference>
<dbReference type="Pfam" id="PF00069">
    <property type="entry name" value="Pkinase"/>
    <property type="match status" value="1"/>
</dbReference>
<evidence type="ECO:0000256" key="9">
    <source>
        <dbReference type="ARBA" id="ARBA00022840"/>
    </source>
</evidence>
<feature type="region of interest" description="Disordered" evidence="15">
    <location>
        <begin position="1013"/>
        <end position="1037"/>
    </location>
</feature>
<keyword evidence="18" id="KW-1185">Reference proteome</keyword>
<keyword evidence="4" id="KW-0723">Serine/threonine-protein kinase</keyword>
<keyword evidence="7 14" id="KW-0547">Nucleotide-binding</keyword>
<dbReference type="SUPFAM" id="SSF47769">
    <property type="entry name" value="SAM/Pointed domain"/>
    <property type="match status" value="1"/>
</dbReference>
<dbReference type="SUPFAM" id="SSF56112">
    <property type="entry name" value="Protein kinase-like (PK-like)"/>
    <property type="match status" value="1"/>
</dbReference>
<sequence>MEVMSNQPTGETGGDHTASISMTAVERTDVTSPSPVSKQRSLRAVYVLNDGLKAVAANSPESGALQCLQRACDAESAILTTVTFGRLDFGETSVLDTFYDAGKFTTISYFDLELSIQCGPPTPPPLRYVVNYLVYFILLTPSLFLDIAVVDMSDVFRQPSLFYHLGVRESFDMANNVILYHDTDPDTAQSLKDMVAQKNTASSGNYYFIPYVMTPNHEYICCENVAQRRASEYMQPSWDNLLGPLCVPLVDRFVSLLKDIHVTSCASFKDTLLNDIRKARDKYQGEELAKELSRIKLRIDNTEVLTQDIVMNLLFSYRDIQDYDAMVKLVQTLEMLPTCDLANQPMIQFHYAFALNRQSQIYKRNSPGDREQALRVMLQVLQSCEHPAPDMFCLCGRIYKDVFLDSDCKDTKSRDNAIQWYRKGFELQPTLYSGINLAVLLIVAGQQFESSIELRKIGVRLNSLLGRKGSLEKMNNYWDVGQFFTVSMLANDIPKAVQAAEKLFKLKPPIWYLRSVVQNLKLIQHFKKQSTEHSPQRERLNFWMDIIVEATQGTTNGLRFPVLILEPTKVYQPSYVSINSEAEEKNVSIWHVSPAETKGIHEWNFTASSIKGISISKFDERCCFLYVHDNSDDFQIYFSTEDQCGRFCSMVKEVITDGAGNAVELEGEGDGDTLEYEYDYDENGDRVVLGRGTYGVVYAGRDLSNQVRIAIKEIPERDSRYSQPLHEEIALHKYLKHRNIVQYLGSVSEDGYIKIFMEQVPGGSLSALLRSKWGPLKEATIIFYTRQILEGLRYLHENQIVHRDIKGDNVLVNTYSGVLKISDFGTSKRLAGVNPCTETFTGTLQYMAPEIIDKGPRGYGAPADIWSLGCTIIEMATGKPPFHELGEPQAAMFKVGMFKIHPEIPEALSPEAKSFILRCFEPDPNKRATAGDLLKDLFVRHNIKGKKNKIAFKPSDYIRSVSLPVQLQAEAAGSSSSEHGSVSPDCDSKHDVFFEKKKRSGSETLIKPSASSFLSVPDESPISEDRSSPASSENSDSGLFLLKKDSERRAILYKVLNEDQDKVTSNLLENHIQGTEELKLSVDHIKQIICILRDFIRSPERRVMASTISKLKLDLDFDSTSINQIQLVLFGFQDSVNKVLRNHHIKPHWMFAMDNIIRRAVQAAVTILIPELQTHFGPASESEGAEKDADEVDVEEDTEFGGAEPVAPEDTGLMSGVSTLSSVISHDSQRTPHPLGAQLTRLKQETSRCMNRPPTLDGGHFFSGVLSGCPVSLTRRVLFCLFSSCSMLLEELLQKEKEYQQVLRQTLQQRVHDVELLRLRNQPVAVETPSPSIFQLPTEPEPDNELTDWLKQQGADVETVGKFVMEDYTLNDVLSDITQEDLRGLRLRVHLQTVVTFIAHHTWSQVLRVHTAIFHAIVYTVTMCFMCARVVCCAVYGEPFSNTVAENRGDHSAPRGPQRDERGPAPSSEHLLAHTFLRDPT</sequence>
<keyword evidence="5" id="KW-0808">Transferase</keyword>
<evidence type="ECO:0000256" key="3">
    <source>
        <dbReference type="ARBA" id="ARBA00012406"/>
    </source>
</evidence>
<dbReference type="EC" id="2.7.11.25" evidence="3"/>
<dbReference type="PANTHER" id="PTHR11584:SF363">
    <property type="entry name" value="MITOGEN-ACTIVATED PROTEIN KINASE KINASE KINASE 15"/>
    <property type="match status" value="1"/>
</dbReference>
<organism evidence="17 18">
    <name type="scientific">Electrophorus voltai</name>
    <dbReference type="NCBI Taxonomy" id="2609070"/>
    <lineage>
        <taxon>Eukaryota</taxon>
        <taxon>Metazoa</taxon>
        <taxon>Chordata</taxon>
        <taxon>Craniata</taxon>
        <taxon>Vertebrata</taxon>
        <taxon>Euteleostomi</taxon>
        <taxon>Actinopterygii</taxon>
        <taxon>Neopterygii</taxon>
        <taxon>Teleostei</taxon>
        <taxon>Ostariophysi</taxon>
        <taxon>Gymnotiformes</taxon>
        <taxon>Gymnotoidei</taxon>
        <taxon>Gymnotidae</taxon>
        <taxon>Electrophorus</taxon>
    </lineage>
</organism>
<dbReference type="InterPro" id="IPR013761">
    <property type="entry name" value="SAM/pointed_sf"/>
</dbReference>
<dbReference type="InterPro" id="IPR011009">
    <property type="entry name" value="Kinase-like_dom_sf"/>
</dbReference>
<protein>
    <recommendedName>
        <fullName evidence="3">mitogen-activated protein kinase kinase kinase</fullName>
        <ecNumber evidence="3">2.7.11.25</ecNumber>
    </recommendedName>
</protein>
<evidence type="ECO:0000256" key="12">
    <source>
        <dbReference type="ARBA" id="ARBA00047559"/>
    </source>
</evidence>
<dbReference type="FunFam" id="3.30.200.20:FF:000067">
    <property type="entry name" value="Mitogen-activated protein kinase kinase kinase 5"/>
    <property type="match status" value="1"/>
</dbReference>
<keyword evidence="6" id="KW-0479">Metal-binding</keyword>
<dbReference type="FunFam" id="1.10.510.10:FF:000054">
    <property type="entry name" value="Mitogen-activated protein kinase kinase kinase 5"/>
    <property type="match status" value="1"/>
</dbReference>
<keyword evidence="8" id="KW-0418">Kinase</keyword>
<dbReference type="SMART" id="SM00220">
    <property type="entry name" value="S_TKc"/>
    <property type="match status" value="1"/>
</dbReference>
<reference evidence="17" key="1">
    <citation type="submission" date="2023-03" db="EMBL/GenBank/DDBJ databases">
        <title>Electrophorus voltai genome.</title>
        <authorList>
            <person name="Bian C."/>
        </authorList>
    </citation>
    <scope>NUCLEOTIDE SEQUENCE</scope>
    <source>
        <strain evidence="17">CB-2022</strain>
        <tissue evidence="17">Muscle</tissue>
    </source>
</reference>
<dbReference type="PROSITE" id="PS00107">
    <property type="entry name" value="PROTEIN_KINASE_ATP"/>
    <property type="match status" value="1"/>
</dbReference>
<dbReference type="Gene3D" id="3.30.200.20">
    <property type="entry name" value="Phosphorylase Kinase, domain 1"/>
    <property type="match status" value="1"/>
</dbReference>
<name>A0AAD9E983_9TELE</name>
<feature type="compositionally biased region" description="Acidic residues" evidence="15">
    <location>
        <begin position="1188"/>
        <end position="1199"/>
    </location>
</feature>
<dbReference type="InterPro" id="IPR043969">
    <property type="entry name" value="MAP3K_PH"/>
</dbReference>
<dbReference type="PROSITE" id="PS00108">
    <property type="entry name" value="PROTEIN_KINASE_ST"/>
    <property type="match status" value="1"/>
</dbReference>
<feature type="compositionally biased region" description="Polar residues" evidence="15">
    <location>
        <begin position="1028"/>
        <end position="1037"/>
    </location>
</feature>
<evidence type="ECO:0000256" key="10">
    <source>
        <dbReference type="ARBA" id="ARBA00022842"/>
    </source>
</evidence>
<feature type="region of interest" description="Disordered" evidence="15">
    <location>
        <begin position="1444"/>
        <end position="1470"/>
    </location>
</feature>
<gene>
    <name evidence="17" type="ORF">P4O66_005016</name>
</gene>
<dbReference type="InterPro" id="IPR000719">
    <property type="entry name" value="Prot_kinase_dom"/>
</dbReference>
<dbReference type="Pfam" id="PF20302">
    <property type="entry name" value="HisK-N-like"/>
    <property type="match status" value="1"/>
</dbReference>
<dbReference type="Gene3D" id="1.10.510.10">
    <property type="entry name" value="Transferase(Phosphotransferase) domain 1"/>
    <property type="match status" value="1"/>
</dbReference>
<evidence type="ECO:0000256" key="5">
    <source>
        <dbReference type="ARBA" id="ARBA00022679"/>
    </source>
</evidence>
<feature type="domain" description="Protein kinase" evidence="16">
    <location>
        <begin position="683"/>
        <end position="939"/>
    </location>
</feature>
<evidence type="ECO:0000256" key="6">
    <source>
        <dbReference type="ARBA" id="ARBA00022723"/>
    </source>
</evidence>